<dbReference type="SUPFAM" id="SSF52980">
    <property type="entry name" value="Restriction endonuclease-like"/>
    <property type="match status" value="1"/>
</dbReference>
<accession>A0A5J4QRC8</accession>
<organism evidence="2">
    <name type="scientific">termite gut metagenome</name>
    <dbReference type="NCBI Taxonomy" id="433724"/>
    <lineage>
        <taxon>unclassified sequences</taxon>
        <taxon>metagenomes</taxon>
        <taxon>organismal metagenomes</taxon>
    </lineage>
</organism>
<dbReference type="AlphaFoldDB" id="A0A5J4QRC8"/>
<dbReference type="PANTHER" id="PTHR43566">
    <property type="entry name" value="CONSERVED PROTEIN"/>
    <property type="match status" value="1"/>
</dbReference>
<reference evidence="2" key="1">
    <citation type="submission" date="2019-03" db="EMBL/GenBank/DDBJ databases">
        <title>Single cell metagenomics reveals metabolic interactions within the superorganism composed of flagellate Streblomastix strix and complex community of Bacteroidetes bacteria on its surface.</title>
        <authorList>
            <person name="Treitli S.C."/>
            <person name="Kolisko M."/>
            <person name="Husnik F."/>
            <person name="Keeling P."/>
            <person name="Hampl V."/>
        </authorList>
    </citation>
    <scope>NUCLEOTIDE SEQUENCE</scope>
    <source>
        <strain evidence="2">STM</strain>
    </source>
</reference>
<sequence>MVKAPKLYFYDTGLACSLLDIKDVEQIPTHFLRGGLFENLVINEFIKESLNKGQAPQLYFWRDKTGNEIDLLQIAGNKQYAYEIKSGATFSQDYFKGLSVWAKLSGAEPEQCKVVYTGDKSLKTSKGEIMIWE</sequence>
<comment type="caution">
    <text evidence="2">The sequence shown here is derived from an EMBL/GenBank/DDBJ whole genome shotgun (WGS) entry which is preliminary data.</text>
</comment>
<evidence type="ECO:0000259" key="1">
    <source>
        <dbReference type="Pfam" id="PF13635"/>
    </source>
</evidence>
<dbReference type="InterPro" id="IPR011335">
    <property type="entry name" value="Restrct_endonuc-II-like"/>
</dbReference>
<evidence type="ECO:0000313" key="2">
    <source>
        <dbReference type="EMBL" id="KAA6323574.1"/>
    </source>
</evidence>
<gene>
    <name evidence="2" type="ORF">EZS27_027002</name>
</gene>
<protein>
    <recommendedName>
        <fullName evidence="1">DUF4143 domain-containing protein</fullName>
    </recommendedName>
</protein>
<dbReference type="Pfam" id="PF13635">
    <property type="entry name" value="DUF4143"/>
    <property type="match status" value="1"/>
</dbReference>
<dbReference type="InterPro" id="IPR025420">
    <property type="entry name" value="DUF4143"/>
</dbReference>
<proteinExistence type="predicted"/>
<dbReference type="EMBL" id="SNRY01002772">
    <property type="protein sequence ID" value="KAA6323574.1"/>
    <property type="molecule type" value="Genomic_DNA"/>
</dbReference>
<feature type="domain" description="DUF4143" evidence="1">
    <location>
        <begin position="2"/>
        <end position="87"/>
    </location>
</feature>
<name>A0A5J4QRC8_9ZZZZ</name>
<dbReference type="PANTHER" id="PTHR43566:SF2">
    <property type="entry name" value="DUF4143 DOMAIN-CONTAINING PROTEIN"/>
    <property type="match status" value="1"/>
</dbReference>